<feature type="region of interest" description="Disordered" evidence="3">
    <location>
        <begin position="111"/>
        <end position="164"/>
    </location>
</feature>
<feature type="compositionally biased region" description="Basic residues" evidence="3">
    <location>
        <begin position="224"/>
        <end position="237"/>
    </location>
</feature>
<feature type="region of interest" description="Disordered" evidence="3">
    <location>
        <begin position="506"/>
        <end position="591"/>
    </location>
</feature>
<dbReference type="AlphaFoldDB" id="A0ABD1ZKK2"/>
<feature type="domain" description="Bromo" evidence="4">
    <location>
        <begin position="273"/>
        <end position="346"/>
    </location>
</feature>
<evidence type="ECO:0000256" key="3">
    <source>
        <dbReference type="SAM" id="MobiDB-lite"/>
    </source>
</evidence>
<feature type="compositionally biased region" description="Acidic residues" evidence="3">
    <location>
        <begin position="383"/>
        <end position="403"/>
    </location>
</feature>
<keyword evidence="6" id="KW-1185">Reference proteome</keyword>
<dbReference type="PANTHER" id="PTHR47809">
    <property type="entry name" value="DNA-BINDING BROMODOMAIN-CONTAINING PROTEIN"/>
    <property type="match status" value="1"/>
</dbReference>
<dbReference type="InterPro" id="IPR001487">
    <property type="entry name" value="Bromodomain"/>
</dbReference>
<accession>A0ABD1ZKK2</accession>
<name>A0ABD1ZKK2_9MARC</name>
<dbReference type="Proteomes" id="UP001605036">
    <property type="component" value="Unassembled WGS sequence"/>
</dbReference>
<dbReference type="PROSITE" id="PS50014">
    <property type="entry name" value="BROMODOMAIN_2"/>
    <property type="match status" value="1"/>
</dbReference>
<evidence type="ECO:0000256" key="2">
    <source>
        <dbReference type="PROSITE-ProRule" id="PRU00035"/>
    </source>
</evidence>
<dbReference type="EMBL" id="JBHFFA010000001">
    <property type="protein sequence ID" value="KAL2651968.1"/>
    <property type="molecule type" value="Genomic_DNA"/>
</dbReference>
<protein>
    <recommendedName>
        <fullName evidence="4">Bromo domain-containing protein</fullName>
    </recommendedName>
</protein>
<evidence type="ECO:0000313" key="6">
    <source>
        <dbReference type="Proteomes" id="UP001605036"/>
    </source>
</evidence>
<feature type="compositionally biased region" description="Basic and acidic residues" evidence="3">
    <location>
        <begin position="540"/>
        <end position="550"/>
    </location>
</feature>
<feature type="region of interest" description="Disordered" evidence="3">
    <location>
        <begin position="216"/>
        <end position="256"/>
    </location>
</feature>
<dbReference type="PRINTS" id="PR00503">
    <property type="entry name" value="BROMODOMAIN"/>
</dbReference>
<sequence length="664" mass="73837">MSSRALVSSGQLSMFVQISGGYPDRQRREGVAAGIDGAKDAEEMSGFSTRVVSRHDGLLKGQMLREFDFTSRRVWIINVRLDFAPRRRRHIQAFDLGKEVLELDNASGRNNLEVKTGEKDGYSSAGEALSTAASPVERELSTDLEGPQEMRQQGDKRRESSRLRIKPSKFRECLPVTVLPKGKDYKGSDDGSSSMEIMVPVEVQTSLAGHSLTQVDFEIDKPSHTGRRPFKGLHRPSRSSETLGSTHESSSSPRKAFEDNGLKAALAVVKRVMQIKSAEPFNEPVDPVALEIPDYFDVIKEPMDFGTIREALESGIKYASAHEVFEDVQLIWSNCRKYNQEGDPIMDIMRTAETVFNRHWNAAGLQDYISSTLTVPRIKAVQEENDEEDSGEEDDMEEEEEEEDPRRKYRESKATAKLKAVKIVHFDTPASRTKAKKSDVKQQAELELLSEPEAEPPVMDVEVPLYDSPPPSASKRRTFGTAHHKADCICVVCVGRRRKLAKLALVQEDDKDGDEEQLLDENVDSAAAHESRNKKQPKLRISEKTGKKSDASGSAVATPASLGDPDSVVPDLCKGNTSDPEPTVPMPMPKTDGAGFYPANYELPLRKVSEAVLEMGQYLFGPTRRPPMGVQNLPADKRRHSALKKRMIEAVESMAWSEKKPAQV</sequence>
<feature type="region of interest" description="Disordered" evidence="3">
    <location>
        <begin position="382"/>
        <end position="412"/>
    </location>
</feature>
<gene>
    <name evidence="5" type="ORF">R1flu_020096</name>
</gene>
<dbReference type="PANTHER" id="PTHR47809:SF2">
    <property type="entry name" value="DNA-BINDING BROMODOMAIN-CONTAINING PROTEIN"/>
    <property type="match status" value="1"/>
</dbReference>
<organism evidence="5 6">
    <name type="scientific">Riccia fluitans</name>
    <dbReference type="NCBI Taxonomy" id="41844"/>
    <lineage>
        <taxon>Eukaryota</taxon>
        <taxon>Viridiplantae</taxon>
        <taxon>Streptophyta</taxon>
        <taxon>Embryophyta</taxon>
        <taxon>Marchantiophyta</taxon>
        <taxon>Marchantiopsida</taxon>
        <taxon>Marchantiidae</taxon>
        <taxon>Marchantiales</taxon>
        <taxon>Ricciaceae</taxon>
        <taxon>Riccia</taxon>
    </lineage>
</organism>
<proteinExistence type="predicted"/>
<keyword evidence="1 2" id="KW-0103">Bromodomain</keyword>
<feature type="compositionally biased region" description="Basic and acidic residues" evidence="3">
    <location>
        <begin position="152"/>
        <end position="162"/>
    </location>
</feature>
<evidence type="ECO:0000313" key="5">
    <source>
        <dbReference type="EMBL" id="KAL2651968.1"/>
    </source>
</evidence>
<dbReference type="SMART" id="SM00297">
    <property type="entry name" value="BROMO"/>
    <property type="match status" value="1"/>
</dbReference>
<evidence type="ECO:0000256" key="1">
    <source>
        <dbReference type="ARBA" id="ARBA00023117"/>
    </source>
</evidence>
<dbReference type="InterPro" id="IPR036427">
    <property type="entry name" value="Bromodomain-like_sf"/>
</dbReference>
<dbReference type="SUPFAM" id="SSF47370">
    <property type="entry name" value="Bromodomain"/>
    <property type="match status" value="1"/>
</dbReference>
<dbReference type="Pfam" id="PF00439">
    <property type="entry name" value="Bromodomain"/>
    <property type="match status" value="1"/>
</dbReference>
<dbReference type="PROSITE" id="PS00633">
    <property type="entry name" value="BROMODOMAIN_1"/>
    <property type="match status" value="1"/>
</dbReference>
<evidence type="ECO:0000259" key="4">
    <source>
        <dbReference type="PROSITE" id="PS50014"/>
    </source>
</evidence>
<dbReference type="InterPro" id="IPR018359">
    <property type="entry name" value="Bromodomain_CS"/>
</dbReference>
<comment type="caution">
    <text evidence="5">The sequence shown here is derived from an EMBL/GenBank/DDBJ whole genome shotgun (WGS) entry which is preliminary data.</text>
</comment>
<dbReference type="Gene3D" id="1.20.920.10">
    <property type="entry name" value="Bromodomain-like"/>
    <property type="match status" value="1"/>
</dbReference>
<feature type="compositionally biased region" description="Polar residues" evidence="3">
    <location>
        <begin position="239"/>
        <end position="253"/>
    </location>
</feature>
<feature type="compositionally biased region" description="Acidic residues" evidence="3">
    <location>
        <begin position="507"/>
        <end position="523"/>
    </location>
</feature>
<reference evidence="5 6" key="1">
    <citation type="submission" date="2024-09" db="EMBL/GenBank/DDBJ databases">
        <title>Chromosome-scale assembly of Riccia fluitans.</title>
        <authorList>
            <person name="Paukszto L."/>
            <person name="Sawicki J."/>
            <person name="Karawczyk K."/>
            <person name="Piernik-Szablinska J."/>
            <person name="Szczecinska M."/>
            <person name="Mazdziarz M."/>
        </authorList>
    </citation>
    <scope>NUCLEOTIDE SEQUENCE [LARGE SCALE GENOMIC DNA]</scope>
    <source>
        <strain evidence="5">Rf_01</strain>
        <tissue evidence="5">Aerial parts of the thallus</tissue>
    </source>
</reference>